<dbReference type="InterPro" id="IPR000551">
    <property type="entry name" value="MerR-type_HTH_dom"/>
</dbReference>
<dbReference type="SUPFAM" id="SSF55136">
    <property type="entry name" value="Probable bacterial effector-binding domain"/>
    <property type="match status" value="1"/>
</dbReference>
<evidence type="ECO:0000256" key="4">
    <source>
        <dbReference type="ARBA" id="ARBA00023163"/>
    </source>
</evidence>
<reference evidence="7" key="1">
    <citation type="journal article" date="2019" name="Int. J. Syst. Evol. Microbiol.">
        <title>The Global Catalogue of Microorganisms (GCM) 10K type strain sequencing project: providing services to taxonomists for standard genome sequencing and annotation.</title>
        <authorList>
            <consortium name="The Broad Institute Genomics Platform"/>
            <consortium name="The Broad Institute Genome Sequencing Center for Infectious Disease"/>
            <person name="Wu L."/>
            <person name="Ma J."/>
        </authorList>
    </citation>
    <scope>NUCLEOTIDE SEQUENCE [LARGE SCALE GENOMIC DNA]</scope>
    <source>
        <strain evidence="7">JCM 30331</strain>
    </source>
</reference>
<organism evidence="6 7">
    <name type="scientific">Deinococcus malanensis</name>
    <dbReference type="NCBI Taxonomy" id="1706855"/>
    <lineage>
        <taxon>Bacteria</taxon>
        <taxon>Thermotogati</taxon>
        <taxon>Deinococcota</taxon>
        <taxon>Deinococci</taxon>
        <taxon>Deinococcales</taxon>
        <taxon>Deinococcaceae</taxon>
        <taxon>Deinococcus</taxon>
    </lineage>
</organism>
<keyword evidence="7" id="KW-1185">Reference proteome</keyword>
<keyword evidence="3" id="KW-0238">DNA-binding</keyword>
<dbReference type="PANTHER" id="PTHR30204">
    <property type="entry name" value="REDOX-CYCLING DRUG-SENSING TRANSCRIPTIONAL ACTIVATOR SOXR"/>
    <property type="match status" value="1"/>
</dbReference>
<dbReference type="SUPFAM" id="SSF46955">
    <property type="entry name" value="Putative DNA-binding domain"/>
    <property type="match status" value="1"/>
</dbReference>
<dbReference type="InterPro" id="IPR011256">
    <property type="entry name" value="Reg_factor_effector_dom_sf"/>
</dbReference>
<evidence type="ECO:0000313" key="6">
    <source>
        <dbReference type="EMBL" id="GGK34841.1"/>
    </source>
</evidence>
<dbReference type="SMART" id="SM00422">
    <property type="entry name" value="HTH_MERR"/>
    <property type="match status" value="1"/>
</dbReference>
<dbReference type="Pfam" id="PF00376">
    <property type="entry name" value="MerR"/>
    <property type="match status" value="1"/>
</dbReference>
<protein>
    <submittedName>
        <fullName evidence="6">Multidrug-efflux transporter 1 regulator</fullName>
    </submittedName>
</protein>
<evidence type="ECO:0000256" key="2">
    <source>
        <dbReference type="ARBA" id="ARBA00023015"/>
    </source>
</evidence>
<feature type="domain" description="HTH merR-type" evidence="5">
    <location>
        <begin position="10"/>
        <end position="52"/>
    </location>
</feature>
<dbReference type="SMART" id="SM00871">
    <property type="entry name" value="AraC_E_bind"/>
    <property type="match status" value="1"/>
</dbReference>
<keyword evidence="2" id="KW-0805">Transcription regulation</keyword>
<sequence length="304" mass="35317">MERDPQDTKRYSIGQFAKLTGFPVGTLRYYDEADVLKPAFVDPETGYRSYTEVQRKQMLLLTELHFMQVPVELLRDFMRNPTLEHQGEIYDWKIRQLHQDIQDRQQDLLSLMRKRAHPWQGQQYEVMVQERPSRPWAFVQYVTKMRRFEPDRERAFEAVRAVLERQGVKPASPPMTFSLPVDDLRRRLTGVEVYAGFEVSGPVPVEGDVLLGATPAGLWFGVQHTGPYEHIWHVMAMLLEYAQREGVPVLRGAGEFLTQEVFRVGPWDTRDAGAWVTDVQWLVRSDDLGSVVPWDETPVTDEKI</sequence>
<dbReference type="InterPro" id="IPR047057">
    <property type="entry name" value="MerR_fam"/>
</dbReference>
<dbReference type="InterPro" id="IPR010499">
    <property type="entry name" value="AraC_E-bd"/>
</dbReference>
<dbReference type="Gene3D" id="1.10.1660.10">
    <property type="match status" value="1"/>
</dbReference>
<evidence type="ECO:0000313" key="7">
    <source>
        <dbReference type="Proteomes" id="UP000647587"/>
    </source>
</evidence>
<comment type="caution">
    <text evidence="6">The sequence shown here is derived from an EMBL/GenBank/DDBJ whole genome shotgun (WGS) entry which is preliminary data.</text>
</comment>
<keyword evidence="4" id="KW-0804">Transcription</keyword>
<dbReference type="PROSITE" id="PS50937">
    <property type="entry name" value="HTH_MERR_2"/>
    <property type="match status" value="1"/>
</dbReference>
<dbReference type="RefSeq" id="WP_189010396.1">
    <property type="nucleotide sequence ID" value="NZ_BMPP01000014.1"/>
</dbReference>
<accession>A0ABQ2F2D8</accession>
<proteinExistence type="predicted"/>
<keyword evidence="1" id="KW-0678">Repressor</keyword>
<evidence type="ECO:0000256" key="1">
    <source>
        <dbReference type="ARBA" id="ARBA00022491"/>
    </source>
</evidence>
<gene>
    <name evidence="6" type="primary">bmrR</name>
    <name evidence="6" type="ORF">GCM10008955_30990</name>
</gene>
<dbReference type="InterPro" id="IPR009061">
    <property type="entry name" value="DNA-bd_dom_put_sf"/>
</dbReference>
<dbReference type="Proteomes" id="UP000647587">
    <property type="component" value="Unassembled WGS sequence"/>
</dbReference>
<evidence type="ECO:0000256" key="3">
    <source>
        <dbReference type="ARBA" id="ARBA00023125"/>
    </source>
</evidence>
<dbReference type="Gene3D" id="3.20.80.10">
    <property type="entry name" value="Regulatory factor, effector binding domain"/>
    <property type="match status" value="1"/>
</dbReference>
<dbReference type="EMBL" id="BMPP01000014">
    <property type="protein sequence ID" value="GGK34841.1"/>
    <property type="molecule type" value="Genomic_DNA"/>
</dbReference>
<dbReference type="PANTHER" id="PTHR30204:SF69">
    <property type="entry name" value="MERR-FAMILY TRANSCRIPTIONAL REGULATOR"/>
    <property type="match status" value="1"/>
</dbReference>
<name>A0ABQ2F2D8_9DEIO</name>
<evidence type="ECO:0000259" key="5">
    <source>
        <dbReference type="PROSITE" id="PS50937"/>
    </source>
</evidence>